<dbReference type="Pfam" id="PF01636">
    <property type="entry name" value="APH"/>
    <property type="match status" value="1"/>
</dbReference>
<dbReference type="Proteomes" id="UP000664132">
    <property type="component" value="Unassembled WGS sequence"/>
</dbReference>
<organism evidence="2 3">
    <name type="scientific">Cadophora malorum</name>
    <dbReference type="NCBI Taxonomy" id="108018"/>
    <lineage>
        <taxon>Eukaryota</taxon>
        <taxon>Fungi</taxon>
        <taxon>Dikarya</taxon>
        <taxon>Ascomycota</taxon>
        <taxon>Pezizomycotina</taxon>
        <taxon>Leotiomycetes</taxon>
        <taxon>Helotiales</taxon>
        <taxon>Ploettnerulaceae</taxon>
        <taxon>Cadophora</taxon>
    </lineage>
</organism>
<proteinExistence type="predicted"/>
<keyword evidence="3" id="KW-1185">Reference proteome</keyword>
<feature type="domain" description="Aminoglycoside phosphotransferase" evidence="1">
    <location>
        <begin position="178"/>
        <end position="230"/>
    </location>
</feature>
<dbReference type="EMBL" id="JAFJYH010000004">
    <property type="protein sequence ID" value="KAG4426227.1"/>
    <property type="molecule type" value="Genomic_DNA"/>
</dbReference>
<sequence length="346" mass="38613">MSHGQDTALQSIDSFFLRSGLTTQDQLDCYSFTQKLYPDKTISPASCQGYCSMTVFVGDDTVIQFRPASYRLDLRVTSAARDVYGRFAPDTEYVATHPGSGLLIYKLERIGGISFQDSRASCTVPEKSKYIRARLCRDFALFLSKSWHESSIECLSLGTVGRSIHPRLMSLCEDLPVRFRTSARHILANLHRIEALPWVLTHGDIVAANIMVNPSSGALTGLVDWAEAEILPFGVCIYGLEEILGQLTPAGFQYRPDAQELRVLFWAELESNIPALRRSHVQEAVKLARDLGVLLWHGIAFDDGAIDRVVQEDRDIEEIHRLEAFLPKEPCSDLEEQSIGGSCSKL</sequence>
<evidence type="ECO:0000313" key="3">
    <source>
        <dbReference type="Proteomes" id="UP000664132"/>
    </source>
</evidence>
<evidence type="ECO:0000313" key="2">
    <source>
        <dbReference type="EMBL" id="KAG4426227.1"/>
    </source>
</evidence>
<evidence type="ECO:0000259" key="1">
    <source>
        <dbReference type="Pfam" id="PF01636"/>
    </source>
</evidence>
<name>A0A8H7WK75_9HELO</name>
<accession>A0A8H7WK75</accession>
<dbReference type="Gene3D" id="3.90.1200.10">
    <property type="match status" value="1"/>
</dbReference>
<dbReference type="SUPFAM" id="SSF56112">
    <property type="entry name" value="Protein kinase-like (PK-like)"/>
    <property type="match status" value="1"/>
</dbReference>
<protein>
    <recommendedName>
        <fullName evidence="1">Aminoglycoside phosphotransferase domain-containing protein</fullName>
    </recommendedName>
</protein>
<reference evidence="2" key="1">
    <citation type="submission" date="2021-02" db="EMBL/GenBank/DDBJ databases">
        <title>Genome sequence Cadophora malorum strain M34.</title>
        <authorList>
            <person name="Stefanovic E."/>
            <person name="Vu D."/>
            <person name="Scully C."/>
            <person name="Dijksterhuis J."/>
            <person name="Roader J."/>
            <person name="Houbraken J."/>
        </authorList>
    </citation>
    <scope>NUCLEOTIDE SEQUENCE</scope>
    <source>
        <strain evidence="2">M34</strain>
    </source>
</reference>
<dbReference type="InterPro" id="IPR002575">
    <property type="entry name" value="Aminoglycoside_PTrfase"/>
</dbReference>
<dbReference type="AlphaFoldDB" id="A0A8H7WK75"/>
<comment type="caution">
    <text evidence="2">The sequence shown here is derived from an EMBL/GenBank/DDBJ whole genome shotgun (WGS) entry which is preliminary data.</text>
</comment>
<dbReference type="InterPro" id="IPR011009">
    <property type="entry name" value="Kinase-like_dom_sf"/>
</dbReference>
<dbReference type="OrthoDB" id="5598852at2759"/>
<gene>
    <name evidence="2" type="ORF">IFR04_000693</name>
</gene>